<accession>A0A8J1XWC0</accession>
<dbReference type="AlphaFoldDB" id="A0A8J1XWC0"/>
<comment type="caution">
    <text evidence="1">The sequence shown here is derived from an EMBL/GenBank/DDBJ whole genome shotgun (WGS) entry which is preliminary data.</text>
</comment>
<evidence type="ECO:0000313" key="1">
    <source>
        <dbReference type="EMBL" id="CAH1785827.1"/>
    </source>
</evidence>
<proteinExistence type="predicted"/>
<reference evidence="1" key="1">
    <citation type="submission" date="2022-03" db="EMBL/GenBank/DDBJ databases">
        <authorList>
            <person name="Martin C."/>
        </authorList>
    </citation>
    <scope>NUCLEOTIDE SEQUENCE</scope>
</reference>
<protein>
    <submittedName>
        <fullName evidence="1">Uncharacterized protein</fullName>
    </submittedName>
</protein>
<organism evidence="1 2">
    <name type="scientific">Owenia fusiformis</name>
    <name type="common">Polychaete worm</name>
    <dbReference type="NCBI Taxonomy" id="6347"/>
    <lineage>
        <taxon>Eukaryota</taxon>
        <taxon>Metazoa</taxon>
        <taxon>Spiralia</taxon>
        <taxon>Lophotrochozoa</taxon>
        <taxon>Annelida</taxon>
        <taxon>Polychaeta</taxon>
        <taxon>Sedentaria</taxon>
        <taxon>Canalipalpata</taxon>
        <taxon>Sabellida</taxon>
        <taxon>Oweniida</taxon>
        <taxon>Oweniidae</taxon>
        <taxon>Owenia</taxon>
    </lineage>
</organism>
<dbReference type="Proteomes" id="UP000749559">
    <property type="component" value="Unassembled WGS sequence"/>
</dbReference>
<gene>
    <name evidence="1" type="ORF">OFUS_LOCUS11833</name>
</gene>
<dbReference type="EMBL" id="CAIIXF020000006">
    <property type="protein sequence ID" value="CAH1785827.1"/>
    <property type="molecule type" value="Genomic_DNA"/>
</dbReference>
<name>A0A8J1XWC0_OWEFU</name>
<sequence length="357" mass="40279">MEMLAICLLCFIGSTIATREGTASILTAKCDEEYQAATQDILAMADAARERVNEELGGPTKMFLGKVFLQRQEGGATLTVIKIKIRHGPPRDNTGRYIHLYLLDGGFLDVQVGKKRKDCFGDINIGLPDEPSNDEVKPIFVEVINEICGNGLDPVEYKLVQDDEDVLAIAKMARPSYEEEYGEQAKWDSSVYIQSGMDYAIKIRVRKMKRDEKGFIHIFVNSNGDFVRRQEEEDGSPYFGRKACIEIPPPRDAPELGEQKFAIEMTERCDRQYFKVVGELWDNIKAIKETIAADLGSPNTKFQPRIYIQEGDDIFMKIRVLGFADDGPRYIHVHLNAAGEYVGLEDGKNRKTCIEAF</sequence>
<keyword evidence="2" id="KW-1185">Reference proteome</keyword>
<evidence type="ECO:0000313" key="2">
    <source>
        <dbReference type="Proteomes" id="UP000749559"/>
    </source>
</evidence>